<feature type="binding site" evidence="9">
    <location>
        <position position="522"/>
    </location>
    <ligand>
        <name>substrate</name>
    </ligand>
</feature>
<evidence type="ECO:0000256" key="9">
    <source>
        <dbReference type="PIRSR" id="PIRSR628391-2"/>
    </source>
</evidence>
<dbReference type="FunFam" id="3.20.20.190:FF:000072">
    <property type="entry name" value="Phosphoinositide phospholipase C"/>
    <property type="match status" value="1"/>
</dbReference>
<evidence type="ECO:0000256" key="3">
    <source>
        <dbReference type="ARBA" id="ARBA00022490"/>
    </source>
</evidence>
<keyword evidence="6 12" id="KW-0443">Lipid metabolism</keyword>
<feature type="domain" description="PI-PLC Y-box" evidence="14">
    <location>
        <begin position="493"/>
        <end position="609"/>
    </location>
</feature>
<comment type="subcellular location">
    <subcellularLocation>
        <location evidence="1">Cytoplasm</location>
    </subcellularLocation>
</comment>
<dbReference type="SMART" id="SM00239">
    <property type="entry name" value="C2"/>
    <property type="match status" value="1"/>
</dbReference>
<dbReference type="PANTHER" id="PTHR10336:SF209">
    <property type="entry name" value="PHOSPHOINOSITIDE PHOSPHOLIPASE C"/>
    <property type="match status" value="1"/>
</dbReference>
<evidence type="ECO:0000313" key="17">
    <source>
        <dbReference type="Proteomes" id="UP000838412"/>
    </source>
</evidence>
<dbReference type="EC" id="3.1.4.11" evidence="2 12"/>
<dbReference type="SUPFAM" id="SSF51695">
    <property type="entry name" value="PLC-like phosphodiesterases"/>
    <property type="match status" value="1"/>
</dbReference>
<dbReference type="Pfam" id="PF09279">
    <property type="entry name" value="EF-hand_like"/>
    <property type="match status" value="1"/>
</dbReference>
<dbReference type="GO" id="GO:0016042">
    <property type="term" value="P:lipid catabolic process"/>
    <property type="evidence" value="ECO:0007669"/>
    <property type="project" value="UniProtKB-KW"/>
</dbReference>
<dbReference type="Pfam" id="PF00388">
    <property type="entry name" value="PI-PLC-X"/>
    <property type="match status" value="1"/>
</dbReference>
<accession>A0A8J9W6Z3</accession>
<evidence type="ECO:0000256" key="4">
    <source>
        <dbReference type="ARBA" id="ARBA00022837"/>
    </source>
</evidence>
<dbReference type="InterPro" id="IPR028391">
    <property type="entry name" value="PLC-delta1_cat"/>
</dbReference>
<evidence type="ECO:0000256" key="12">
    <source>
        <dbReference type="RuleBase" id="RU361133"/>
    </source>
</evidence>
<dbReference type="Gene3D" id="2.30.29.30">
    <property type="entry name" value="Pleckstrin-homology domain (PH domain)/Phosphotyrosine-binding domain (PTB)"/>
    <property type="match status" value="1"/>
</dbReference>
<feature type="binding site" evidence="9">
    <location>
        <begin position="18"/>
        <end position="46"/>
    </location>
    <ligand>
        <name>substrate</name>
    </ligand>
</feature>
<dbReference type="AlphaFoldDB" id="A0A8J9W6Z3"/>
<name>A0A8J9W6Z3_BRALA</name>
<feature type="domain" description="Phosphatidylinositol-specific phospholipase C X" evidence="13">
    <location>
        <begin position="306"/>
        <end position="450"/>
    </location>
</feature>
<dbReference type="SMART" id="SM00149">
    <property type="entry name" value="PLCYc"/>
    <property type="match status" value="1"/>
</dbReference>
<feature type="binding site" evidence="10">
    <location>
        <position position="653"/>
    </location>
    <ligand>
        <name>Ca(2+)</name>
        <dbReference type="ChEBI" id="CHEBI:29108"/>
        <label>4</label>
    </ligand>
</feature>
<evidence type="ECO:0000259" key="13">
    <source>
        <dbReference type="SMART" id="SM00148"/>
    </source>
</evidence>
<feature type="binding site" evidence="9">
    <location>
        <position position="448"/>
    </location>
    <ligand>
        <name>substrate</name>
    </ligand>
</feature>
<dbReference type="InterPro" id="IPR011992">
    <property type="entry name" value="EF-hand-dom_pair"/>
</dbReference>
<feature type="binding site" evidence="9">
    <location>
        <position position="450"/>
    </location>
    <ligand>
        <name>substrate</name>
    </ligand>
</feature>
<dbReference type="GO" id="GO:0046872">
    <property type="term" value="F:metal ion binding"/>
    <property type="evidence" value="ECO:0007669"/>
    <property type="project" value="UniProtKB-KW"/>
</dbReference>
<feature type="binding site" evidence="10">
    <location>
        <position position="677"/>
    </location>
    <ligand>
        <name>Ca(2+)</name>
        <dbReference type="ChEBI" id="CHEBI:29108"/>
        <label>4</label>
    </ligand>
</feature>
<dbReference type="GO" id="GO:0005886">
    <property type="term" value="C:plasma membrane"/>
    <property type="evidence" value="ECO:0007669"/>
    <property type="project" value="TreeGrafter"/>
</dbReference>
<dbReference type="InterPro" id="IPR001192">
    <property type="entry name" value="PI-PLC_fam"/>
</dbReference>
<dbReference type="GO" id="GO:0035556">
    <property type="term" value="P:intracellular signal transduction"/>
    <property type="evidence" value="ECO:0007669"/>
    <property type="project" value="InterPro"/>
</dbReference>
<dbReference type="SUPFAM" id="SSF49562">
    <property type="entry name" value="C2 domain (Calcium/lipid-binding domain, CaLB)"/>
    <property type="match status" value="1"/>
</dbReference>
<evidence type="ECO:0000256" key="2">
    <source>
        <dbReference type="ARBA" id="ARBA00012368"/>
    </source>
</evidence>
<dbReference type="GO" id="GO:0004435">
    <property type="term" value="F:phosphatidylinositol-4,5-bisphosphate phospholipase C activity"/>
    <property type="evidence" value="ECO:0007669"/>
    <property type="project" value="UniProtKB-EC"/>
</dbReference>
<keyword evidence="5 12" id="KW-0442">Lipid degradation</keyword>
<dbReference type="SUPFAM" id="SSF47473">
    <property type="entry name" value="EF-hand"/>
    <property type="match status" value="1"/>
</dbReference>
<evidence type="ECO:0000256" key="11">
    <source>
        <dbReference type="PIRSR" id="PIRSR628391-4"/>
    </source>
</evidence>
<keyword evidence="3" id="KW-0963">Cytoplasm</keyword>
<dbReference type="Proteomes" id="UP000838412">
    <property type="component" value="Chromosome 10"/>
</dbReference>
<keyword evidence="10" id="KW-0479">Metal-binding</keyword>
<reference evidence="16" key="1">
    <citation type="submission" date="2022-01" db="EMBL/GenBank/DDBJ databases">
        <authorList>
            <person name="Braso-Vives M."/>
        </authorList>
    </citation>
    <scope>NUCLEOTIDE SEQUENCE</scope>
</reference>
<evidence type="ECO:0000256" key="7">
    <source>
        <dbReference type="ARBA" id="ARBA00023224"/>
    </source>
</evidence>
<sequence length="755" mass="86178">MDGQSSVSKMMVWTPMSKVRENRKKYKRKYRLRKDMETVEYTAGIKTCGSCAKRPPEERNFEISNIAEVFLSKLTLLSSRVDRESTTEATKTFSIHYKDQTPALDLECSKEDIARGWVTGIQHLMRKRRTETIIDKRKRWISEYFHKGKNTDDRLESKEAKAVLSQMNIQIKESQIDTVIQKLDKDQTGALSLDEFTQFYNVMTAREEIEELFDKWKSDGPDEADPPHDSRYAVDGDNMRVHELMEFLAQEQKVATDTKGCQQLIERFEPNSELKKKKLLSLEGFTLYLQSAEGDVFNHTHDQVYQDMTQPLSHYFIASSHNTYLLEDQLRGPSSKEGYVKVLLKGCRFLELDCWDGDDGEPVIYHGYTLTSKVLFREVIEAIGRYAFKKSPYPVFLSLENHCSVVQQRTLAAHMVNILGDSLCNIPATSDMQELPSPQRLHGKIIVKNKKLKQNVVEDDVSDEDEAAETEDVEVQERVKTSKKKTIKLAKELSDLVNICHAVHFHSFEHSRENDMPYNISSIKEGKANHLVEDQAADFIDHTKRQLVKIYPSGGRVDSSNIDPHLYWAAGCQIVALNYQTPCDQMDLNLGLFRQNGRCGYVLKPEALRDEQTRLDTSKNIPDKYKKMLKIKIISGFQLPTPEGEGSGGSAVDPYVKVQVYGVPADCAEEGTEVVKNNGFHPVWNCDMAFPLTFPDLALVRFEVKEHDTMSDSETIGQFSLPVSSMQQGYRHVHLLSKDQEDLSPAALFIHVSLQ</sequence>
<feature type="binding site" evidence="10">
    <location>
        <position position="322"/>
    </location>
    <ligand>
        <name>Ca(2+)</name>
        <dbReference type="ChEBI" id="CHEBI:29108"/>
        <label>3</label>
        <note>catalytic</note>
    </ligand>
</feature>
<dbReference type="Gene3D" id="3.20.20.190">
    <property type="entry name" value="Phosphatidylinositol (PI) phosphodiesterase"/>
    <property type="match status" value="1"/>
</dbReference>
<dbReference type="Gene3D" id="1.10.238.10">
    <property type="entry name" value="EF-hand"/>
    <property type="match status" value="2"/>
</dbReference>
<dbReference type="InterPro" id="IPR000909">
    <property type="entry name" value="PLipase_C_PInositol-sp_X_dom"/>
</dbReference>
<dbReference type="EMBL" id="OV696695">
    <property type="protein sequence ID" value="CAH1238753.1"/>
    <property type="molecule type" value="Genomic_DNA"/>
</dbReference>
<dbReference type="SUPFAM" id="SSF50729">
    <property type="entry name" value="PH domain-like"/>
    <property type="match status" value="1"/>
</dbReference>
<dbReference type="InterPro" id="IPR011993">
    <property type="entry name" value="PH-like_dom_sf"/>
</dbReference>
<feature type="glycosylation site" description="O-linked (GlcNAc) threonine" evidence="11">
    <location>
        <position position="188"/>
    </location>
</feature>
<dbReference type="SMART" id="SM00148">
    <property type="entry name" value="PLCXc"/>
    <property type="match status" value="1"/>
</dbReference>
<dbReference type="EMBL" id="OV696695">
    <property type="protein sequence ID" value="CAH1238751.1"/>
    <property type="molecule type" value="Genomic_DNA"/>
</dbReference>
<comment type="catalytic activity">
    <reaction evidence="12">
        <text>a 1,2-diacyl-sn-glycero-3-phospho-(1D-myo-inositol-4,5-bisphosphate) + H2O = 1D-myo-inositol 1,4,5-trisphosphate + a 1,2-diacyl-sn-glycerol + H(+)</text>
        <dbReference type="Rhea" id="RHEA:33179"/>
        <dbReference type="ChEBI" id="CHEBI:15377"/>
        <dbReference type="ChEBI" id="CHEBI:15378"/>
        <dbReference type="ChEBI" id="CHEBI:17815"/>
        <dbReference type="ChEBI" id="CHEBI:58456"/>
        <dbReference type="ChEBI" id="CHEBI:203600"/>
        <dbReference type="EC" id="3.1.4.11"/>
    </reaction>
</comment>
<feature type="active site" evidence="8">
    <location>
        <position position="321"/>
    </location>
</feature>
<gene>
    <name evidence="16" type="primary">PLCD4</name>
    <name evidence="16" type="ORF">BLAG_LOCUS3225</name>
</gene>
<dbReference type="InterPro" id="IPR017946">
    <property type="entry name" value="PLC-like_Pdiesterase_TIM-brl"/>
</dbReference>
<keyword evidence="11" id="KW-0325">Glycoprotein</keyword>
<dbReference type="OrthoDB" id="269822at2759"/>
<keyword evidence="4 10" id="KW-0106">Calcium</keyword>
<proteinExistence type="predicted"/>
<dbReference type="PROSITE" id="PS00018">
    <property type="entry name" value="EF_HAND_1"/>
    <property type="match status" value="1"/>
</dbReference>
<dbReference type="InterPro" id="IPR015359">
    <property type="entry name" value="PLC_EF-hand-like"/>
</dbReference>
<feature type="binding site" evidence="10">
    <location>
        <position position="400"/>
    </location>
    <ligand>
        <name>Ca(2+)</name>
        <dbReference type="ChEBI" id="CHEBI:29108"/>
        <label>3</label>
        <note>catalytic</note>
    </ligand>
</feature>
<dbReference type="CDD" id="cd00275">
    <property type="entry name" value="C2_PLC_like"/>
    <property type="match status" value="1"/>
</dbReference>
<feature type="active site" evidence="8">
    <location>
        <position position="366"/>
    </location>
</feature>
<dbReference type="GO" id="GO:0005737">
    <property type="term" value="C:cytoplasm"/>
    <property type="evidence" value="ECO:0007669"/>
    <property type="project" value="UniProtKB-SubCell"/>
</dbReference>
<dbReference type="CDD" id="cd16202">
    <property type="entry name" value="EFh_PI-PLCdelta"/>
    <property type="match status" value="1"/>
</dbReference>
<keyword evidence="17" id="KW-1185">Reference proteome</keyword>
<dbReference type="InterPro" id="IPR018247">
    <property type="entry name" value="EF_Hand_1_Ca_BS"/>
</dbReference>
<dbReference type="PANTHER" id="PTHR10336">
    <property type="entry name" value="PHOSPHOINOSITIDE-SPECIFIC PHOSPHOLIPASE C FAMILY PROTEIN"/>
    <property type="match status" value="1"/>
</dbReference>
<protein>
    <recommendedName>
        <fullName evidence="2 12">Phosphoinositide phospholipase C</fullName>
        <ecNumber evidence="2 12">3.1.4.11</ecNumber>
    </recommendedName>
</protein>
<dbReference type="EMBL" id="OV696695">
    <property type="protein sequence ID" value="CAH1238755.1"/>
    <property type="molecule type" value="Genomic_DNA"/>
</dbReference>
<dbReference type="InterPro" id="IPR035892">
    <property type="entry name" value="C2_domain_sf"/>
</dbReference>
<evidence type="ECO:0000259" key="15">
    <source>
        <dbReference type="SMART" id="SM00239"/>
    </source>
</evidence>
<evidence type="ECO:0000313" key="16">
    <source>
        <dbReference type="EMBL" id="CAH1238753.1"/>
    </source>
</evidence>
<feature type="domain" description="C2" evidence="15">
    <location>
        <begin position="628"/>
        <end position="735"/>
    </location>
</feature>
<dbReference type="PRINTS" id="PR00390">
    <property type="entry name" value="PHPHLIPASEC"/>
</dbReference>
<organism evidence="16 17">
    <name type="scientific">Branchiostoma lanceolatum</name>
    <name type="common">Common lancelet</name>
    <name type="synonym">Amphioxus lanceolatum</name>
    <dbReference type="NCBI Taxonomy" id="7740"/>
    <lineage>
        <taxon>Eukaryota</taxon>
        <taxon>Metazoa</taxon>
        <taxon>Chordata</taxon>
        <taxon>Cephalochordata</taxon>
        <taxon>Leptocardii</taxon>
        <taxon>Amphioxiformes</taxon>
        <taxon>Branchiostomatidae</taxon>
        <taxon>Branchiostoma</taxon>
    </lineage>
</organism>
<feature type="binding site" evidence="10">
    <location>
        <position position="351"/>
    </location>
    <ligand>
        <name>Ca(2+)</name>
        <dbReference type="ChEBI" id="CHEBI:29108"/>
        <label>3</label>
        <note>catalytic</note>
    </ligand>
</feature>
<evidence type="ECO:0000256" key="6">
    <source>
        <dbReference type="ARBA" id="ARBA00023098"/>
    </source>
</evidence>
<evidence type="ECO:0000256" key="10">
    <source>
        <dbReference type="PIRSR" id="PIRSR628391-3"/>
    </source>
</evidence>
<dbReference type="FunFam" id="1.10.238.10:FF:000005">
    <property type="entry name" value="Phosphoinositide phospholipase C"/>
    <property type="match status" value="1"/>
</dbReference>
<dbReference type="Pfam" id="PF00387">
    <property type="entry name" value="PI-PLC-Y"/>
    <property type="match status" value="1"/>
</dbReference>
<comment type="cofactor">
    <cofactor evidence="10">
        <name>Ca(2+)</name>
        <dbReference type="ChEBI" id="CHEBI:29108"/>
    </cofactor>
    <text evidence="10">Binds 3 Ca(2+) ions per subunit. Two of the Ca(2+) ions are bound to the C2 domain.</text>
</comment>
<dbReference type="FunFam" id="2.60.40.150:FF:000414">
    <property type="entry name" value="Phosphoinositide phospholipase C"/>
    <property type="match status" value="1"/>
</dbReference>
<dbReference type="InterPro" id="IPR000008">
    <property type="entry name" value="C2_dom"/>
</dbReference>
<dbReference type="InterPro" id="IPR001711">
    <property type="entry name" value="PLipase_C_Pinositol-sp_Y"/>
</dbReference>
<evidence type="ECO:0000259" key="14">
    <source>
        <dbReference type="SMART" id="SM00149"/>
    </source>
</evidence>
<evidence type="ECO:0000256" key="1">
    <source>
        <dbReference type="ARBA" id="ARBA00004496"/>
    </source>
</evidence>
<dbReference type="CDD" id="cd08593">
    <property type="entry name" value="PI-PLCc_delta"/>
    <property type="match status" value="1"/>
</dbReference>
<feature type="binding site" evidence="10">
    <location>
        <position position="353"/>
    </location>
    <ligand>
        <name>Ca(2+)</name>
        <dbReference type="ChEBI" id="CHEBI:29108"/>
        <label>3</label>
        <note>catalytic</note>
    </ligand>
</feature>
<keyword evidence="12" id="KW-0378">Hydrolase</keyword>
<dbReference type="Pfam" id="PF00168">
    <property type="entry name" value="C2"/>
    <property type="match status" value="1"/>
</dbReference>
<keyword evidence="7" id="KW-0807">Transducer</keyword>
<evidence type="ECO:0000256" key="8">
    <source>
        <dbReference type="PIRSR" id="PIRSR628391-1"/>
    </source>
</evidence>
<evidence type="ECO:0000256" key="5">
    <source>
        <dbReference type="ARBA" id="ARBA00022963"/>
    </source>
</evidence>
<feature type="binding site" evidence="10">
    <location>
        <position position="708"/>
    </location>
    <ligand>
        <name>Ca(2+)</name>
        <dbReference type="ChEBI" id="CHEBI:29108"/>
        <label>5</label>
    </ligand>
</feature>
<dbReference type="Gene3D" id="2.60.40.150">
    <property type="entry name" value="C2 domain"/>
    <property type="match status" value="1"/>
</dbReference>